<gene>
    <name evidence="1" type="ORF">F2P81_013463</name>
</gene>
<comment type="caution">
    <text evidence="1">The sequence shown here is derived from an EMBL/GenBank/DDBJ whole genome shotgun (WGS) entry which is preliminary data.</text>
</comment>
<dbReference type="AlphaFoldDB" id="A0A6A4SJF4"/>
<dbReference type="Proteomes" id="UP000438429">
    <property type="component" value="Unassembled WGS sequence"/>
</dbReference>
<evidence type="ECO:0000313" key="1">
    <source>
        <dbReference type="EMBL" id="KAF0033397.1"/>
    </source>
</evidence>
<accession>A0A6A4SJF4</accession>
<dbReference type="EMBL" id="VEVO01000012">
    <property type="protein sequence ID" value="KAF0033397.1"/>
    <property type="molecule type" value="Genomic_DNA"/>
</dbReference>
<protein>
    <submittedName>
        <fullName evidence="1">Uncharacterized protein</fullName>
    </submittedName>
</protein>
<organism evidence="1 2">
    <name type="scientific">Scophthalmus maximus</name>
    <name type="common">Turbot</name>
    <name type="synonym">Psetta maxima</name>
    <dbReference type="NCBI Taxonomy" id="52904"/>
    <lineage>
        <taxon>Eukaryota</taxon>
        <taxon>Metazoa</taxon>
        <taxon>Chordata</taxon>
        <taxon>Craniata</taxon>
        <taxon>Vertebrata</taxon>
        <taxon>Euteleostomi</taxon>
        <taxon>Actinopterygii</taxon>
        <taxon>Neopterygii</taxon>
        <taxon>Teleostei</taxon>
        <taxon>Neoteleostei</taxon>
        <taxon>Acanthomorphata</taxon>
        <taxon>Carangaria</taxon>
        <taxon>Pleuronectiformes</taxon>
        <taxon>Pleuronectoidei</taxon>
        <taxon>Scophthalmidae</taxon>
        <taxon>Scophthalmus</taxon>
    </lineage>
</organism>
<name>A0A6A4SJF4_SCOMX</name>
<proteinExistence type="predicted"/>
<evidence type="ECO:0000313" key="2">
    <source>
        <dbReference type="Proteomes" id="UP000438429"/>
    </source>
</evidence>
<sequence length="145" mass="16857">MSPPRRRGSEPEKNLHNCKFAKIIKLQRSAILNMPEQVKPTSFNKEEDIEVSSQLNVFVSDEDEGSNCISYKLLRRREEEIPTKTVTSNQRCDRDDNGGLRQQVSKQFLKHILQTLFTAKKTCYEARRQQLLLFAFNIHTLTGIF</sequence>
<reference evidence="1 2" key="1">
    <citation type="submission" date="2019-06" db="EMBL/GenBank/DDBJ databases">
        <title>Draft genomes of female and male turbot (Scophthalmus maximus).</title>
        <authorList>
            <person name="Xu H."/>
            <person name="Xu X.-W."/>
            <person name="Shao C."/>
            <person name="Chen S."/>
        </authorList>
    </citation>
    <scope>NUCLEOTIDE SEQUENCE [LARGE SCALE GENOMIC DNA]</scope>
    <source>
        <strain evidence="1">Ysfricsl-2016a</strain>
        <tissue evidence="1">Blood</tissue>
    </source>
</reference>